<keyword evidence="4 5" id="KW-0472">Membrane</keyword>
<dbReference type="GO" id="GO:0016020">
    <property type="term" value="C:membrane"/>
    <property type="evidence" value="ECO:0007669"/>
    <property type="project" value="UniProtKB-SubCell"/>
</dbReference>
<evidence type="ECO:0000313" key="7">
    <source>
        <dbReference type="EMBL" id="KAK3581177.1"/>
    </source>
</evidence>
<dbReference type="CDD" id="cd14978">
    <property type="entry name" value="7tmA_FMRFamide_R-like"/>
    <property type="match status" value="1"/>
</dbReference>
<dbReference type="Gene3D" id="1.20.1070.10">
    <property type="entry name" value="Rhodopsin 7-helix transmembrane proteins"/>
    <property type="match status" value="1"/>
</dbReference>
<feature type="transmembrane region" description="Helical" evidence="5">
    <location>
        <begin position="153"/>
        <end position="171"/>
    </location>
</feature>
<dbReference type="PROSITE" id="PS50262">
    <property type="entry name" value="G_PROTEIN_RECEP_F1_2"/>
    <property type="match status" value="1"/>
</dbReference>
<dbReference type="InterPro" id="IPR000276">
    <property type="entry name" value="GPCR_Rhodpsn"/>
</dbReference>
<dbReference type="InterPro" id="IPR052954">
    <property type="entry name" value="GPCR-Ligand_Int"/>
</dbReference>
<feature type="transmembrane region" description="Helical" evidence="5">
    <location>
        <begin position="211"/>
        <end position="233"/>
    </location>
</feature>
<protein>
    <recommendedName>
        <fullName evidence="6">G-protein coupled receptors family 1 profile domain-containing protein</fullName>
    </recommendedName>
</protein>
<evidence type="ECO:0000256" key="4">
    <source>
        <dbReference type="ARBA" id="ARBA00023136"/>
    </source>
</evidence>
<feature type="domain" description="G-protein coupled receptors family 1 profile" evidence="6">
    <location>
        <begin position="45"/>
        <end position="312"/>
    </location>
</feature>
<gene>
    <name evidence="7" type="ORF">CHS0354_024710</name>
</gene>
<dbReference type="Pfam" id="PF00001">
    <property type="entry name" value="7tm_1"/>
    <property type="match status" value="1"/>
</dbReference>
<accession>A0AAE0VLF3</accession>
<proteinExistence type="predicted"/>
<dbReference type="GO" id="GO:0004930">
    <property type="term" value="F:G protein-coupled receptor activity"/>
    <property type="evidence" value="ECO:0007669"/>
    <property type="project" value="InterPro"/>
</dbReference>
<keyword evidence="3 5" id="KW-1133">Transmembrane helix</keyword>
<dbReference type="AlphaFoldDB" id="A0AAE0VLF3"/>
<evidence type="ECO:0000259" key="6">
    <source>
        <dbReference type="PROSITE" id="PS50262"/>
    </source>
</evidence>
<dbReference type="InterPro" id="IPR017452">
    <property type="entry name" value="GPCR_Rhodpsn_7TM"/>
</dbReference>
<dbReference type="PRINTS" id="PR00237">
    <property type="entry name" value="GPCRRHODOPSN"/>
</dbReference>
<dbReference type="EMBL" id="JAEAOA010001462">
    <property type="protein sequence ID" value="KAK3581177.1"/>
    <property type="molecule type" value="Genomic_DNA"/>
</dbReference>
<reference evidence="7" key="1">
    <citation type="journal article" date="2021" name="Genome Biol. Evol.">
        <title>A High-Quality Reference Genome for a Parasitic Bivalve with Doubly Uniparental Inheritance (Bivalvia: Unionida).</title>
        <authorList>
            <person name="Smith C.H."/>
        </authorList>
    </citation>
    <scope>NUCLEOTIDE SEQUENCE</scope>
    <source>
        <strain evidence="7">CHS0354</strain>
    </source>
</reference>
<comment type="subcellular location">
    <subcellularLocation>
        <location evidence="1">Membrane</location>
    </subcellularLocation>
</comment>
<keyword evidence="8" id="KW-1185">Reference proteome</keyword>
<evidence type="ECO:0000313" key="8">
    <source>
        <dbReference type="Proteomes" id="UP001195483"/>
    </source>
</evidence>
<keyword evidence="2 5" id="KW-0812">Transmembrane</keyword>
<feature type="transmembrane region" description="Helical" evidence="5">
    <location>
        <begin position="65"/>
        <end position="91"/>
    </location>
</feature>
<evidence type="ECO:0000256" key="2">
    <source>
        <dbReference type="ARBA" id="ARBA00022692"/>
    </source>
</evidence>
<feature type="transmembrane region" description="Helical" evidence="5">
    <location>
        <begin position="111"/>
        <end position="132"/>
    </location>
</feature>
<evidence type="ECO:0000256" key="3">
    <source>
        <dbReference type="ARBA" id="ARBA00022989"/>
    </source>
</evidence>
<dbReference type="SUPFAM" id="SSF81321">
    <property type="entry name" value="Family A G protein-coupled receptor-like"/>
    <property type="match status" value="1"/>
</dbReference>
<dbReference type="Proteomes" id="UP001195483">
    <property type="component" value="Unassembled WGS sequence"/>
</dbReference>
<evidence type="ECO:0000256" key="1">
    <source>
        <dbReference type="ARBA" id="ARBA00004370"/>
    </source>
</evidence>
<evidence type="ECO:0000256" key="5">
    <source>
        <dbReference type="SAM" id="Phobius"/>
    </source>
</evidence>
<reference evidence="7" key="2">
    <citation type="journal article" date="2021" name="Genome Biol. Evol.">
        <title>Developing a high-quality reference genome for a parasitic bivalve with doubly uniparental inheritance (Bivalvia: Unionida).</title>
        <authorList>
            <person name="Smith C.H."/>
        </authorList>
    </citation>
    <scope>NUCLEOTIDE SEQUENCE</scope>
    <source>
        <strain evidence="7">CHS0354</strain>
        <tissue evidence="7">Mantle</tissue>
    </source>
</reference>
<dbReference type="PANTHER" id="PTHR46641:SF2">
    <property type="entry name" value="FMRFAMIDE RECEPTOR"/>
    <property type="match status" value="1"/>
</dbReference>
<name>A0AAE0VLF3_9BIVA</name>
<reference evidence="7" key="3">
    <citation type="submission" date="2023-05" db="EMBL/GenBank/DDBJ databases">
        <authorList>
            <person name="Smith C.H."/>
        </authorList>
    </citation>
    <scope>NUCLEOTIDE SEQUENCE</scope>
    <source>
        <strain evidence="7">CHS0354</strain>
        <tissue evidence="7">Mantle</tissue>
    </source>
</reference>
<sequence length="312" mass="36438">MADLSQFNVTNDSSIQIEEKKTLERVEYFLYSIIIPTVCILGFLGNILNVVVFTKKKAYKALDEMEYCTTICLVALAISDLMFCICTFPNAFLPHRYHYHRNEFMLYYQMYNTSIISTFILNSTLLTVLTAIMRYVAICHPFRSRQLFSLRKTITLIIALFIFSILFNVPYTLKYWVKKLECTGKQEYVGYVLLQYSDLFLDDNFVYVYKLLWAIIGNFIPLAILLYCNICLIRALHKSQMLHLLHSRDNMGCVSAHKRINTGCSERLWDIFRLDVVKDYGIFSDWIERYGSNDVFPDSGRTDSIARLKLEA</sequence>
<organism evidence="7 8">
    <name type="scientific">Potamilus streckersoni</name>
    <dbReference type="NCBI Taxonomy" id="2493646"/>
    <lineage>
        <taxon>Eukaryota</taxon>
        <taxon>Metazoa</taxon>
        <taxon>Spiralia</taxon>
        <taxon>Lophotrochozoa</taxon>
        <taxon>Mollusca</taxon>
        <taxon>Bivalvia</taxon>
        <taxon>Autobranchia</taxon>
        <taxon>Heteroconchia</taxon>
        <taxon>Palaeoheterodonta</taxon>
        <taxon>Unionida</taxon>
        <taxon>Unionoidea</taxon>
        <taxon>Unionidae</taxon>
        <taxon>Ambleminae</taxon>
        <taxon>Lampsilini</taxon>
        <taxon>Potamilus</taxon>
    </lineage>
</organism>
<comment type="caution">
    <text evidence="7">The sequence shown here is derived from an EMBL/GenBank/DDBJ whole genome shotgun (WGS) entry which is preliminary data.</text>
</comment>
<dbReference type="PANTHER" id="PTHR46641">
    <property type="entry name" value="FMRFAMIDE RECEPTOR-RELATED"/>
    <property type="match status" value="1"/>
</dbReference>
<feature type="transmembrane region" description="Helical" evidence="5">
    <location>
        <begin position="28"/>
        <end position="53"/>
    </location>
</feature>